<evidence type="ECO:0000313" key="2">
    <source>
        <dbReference type="Proteomes" id="UP000198744"/>
    </source>
</evidence>
<protein>
    <submittedName>
        <fullName evidence="1">Uncharacterized protein</fullName>
    </submittedName>
</protein>
<organism evidence="1 2">
    <name type="scientific">Syntrophus gentianae</name>
    <dbReference type="NCBI Taxonomy" id="43775"/>
    <lineage>
        <taxon>Bacteria</taxon>
        <taxon>Pseudomonadati</taxon>
        <taxon>Thermodesulfobacteriota</taxon>
        <taxon>Syntrophia</taxon>
        <taxon>Syntrophales</taxon>
        <taxon>Syntrophaceae</taxon>
        <taxon>Syntrophus</taxon>
    </lineage>
</organism>
<dbReference type="AlphaFoldDB" id="A0A1H8AUU4"/>
<name>A0A1H8AUU4_9BACT</name>
<dbReference type="RefSeq" id="WP_093884783.1">
    <property type="nucleotide sequence ID" value="NZ_FOBS01000041.1"/>
</dbReference>
<dbReference type="OrthoDB" id="5459352at2"/>
<sequence length="73" mass="8415">MAGKIFYRERRKVGEGEKKPRFTLVAVADIDLTFYPKHMRKQELEQIAAAVGAELVLLTHGEKEKEEEVEVKE</sequence>
<keyword evidence="2" id="KW-1185">Reference proteome</keyword>
<gene>
    <name evidence="1" type="ORF">SAMN04489760_14116</name>
</gene>
<dbReference type="EMBL" id="FOBS01000041">
    <property type="protein sequence ID" value="SEM74455.1"/>
    <property type="molecule type" value="Genomic_DNA"/>
</dbReference>
<accession>A0A1H8AUU4</accession>
<reference evidence="1 2" key="1">
    <citation type="submission" date="2016-10" db="EMBL/GenBank/DDBJ databases">
        <authorList>
            <person name="de Groot N.N."/>
        </authorList>
    </citation>
    <scope>NUCLEOTIDE SEQUENCE [LARGE SCALE GENOMIC DNA]</scope>
    <source>
        <strain evidence="1 2">DSM 8423</strain>
    </source>
</reference>
<dbReference type="Proteomes" id="UP000198744">
    <property type="component" value="Unassembled WGS sequence"/>
</dbReference>
<proteinExistence type="predicted"/>
<evidence type="ECO:0000313" key="1">
    <source>
        <dbReference type="EMBL" id="SEM74455.1"/>
    </source>
</evidence>
<dbReference type="STRING" id="43775.SAMN04489760_14116"/>